<dbReference type="Proteomes" id="UP000749559">
    <property type="component" value="Unassembled WGS sequence"/>
</dbReference>
<evidence type="ECO:0000313" key="17">
    <source>
        <dbReference type="Proteomes" id="UP000749559"/>
    </source>
</evidence>
<keyword evidence="7" id="KW-0611">Plant defense</keyword>
<keyword evidence="12" id="KW-0443">Lipid metabolism</keyword>
<dbReference type="EMBL" id="CAIIXF020000004">
    <property type="protein sequence ID" value="CAH1780638.1"/>
    <property type="molecule type" value="Genomic_DNA"/>
</dbReference>
<dbReference type="PANTHER" id="PTHR11903:SF11">
    <property type="entry name" value="ALPHA-DIOXYGENASE 1"/>
    <property type="match status" value="1"/>
</dbReference>
<feature type="binding site" description="axial binding residue" evidence="14">
    <location>
        <position position="434"/>
    </location>
    <ligand>
        <name>heme b</name>
        <dbReference type="ChEBI" id="CHEBI:60344"/>
    </ligand>
    <ligandPart>
        <name>Fe</name>
        <dbReference type="ChEBI" id="CHEBI:18248"/>
    </ligandPart>
</feature>
<dbReference type="GO" id="GO:0031408">
    <property type="term" value="P:oxylipin biosynthetic process"/>
    <property type="evidence" value="ECO:0007669"/>
    <property type="project" value="UniProtKB-KW"/>
</dbReference>
<keyword evidence="4 14" id="KW-0349">Heme</keyword>
<evidence type="ECO:0000256" key="14">
    <source>
        <dbReference type="PIRSR" id="PIRSR619791-2"/>
    </source>
</evidence>
<dbReference type="GO" id="GO:0006952">
    <property type="term" value="P:defense response"/>
    <property type="evidence" value="ECO:0007669"/>
    <property type="project" value="UniProtKB-KW"/>
</dbReference>
<reference evidence="16" key="1">
    <citation type="submission" date="2022-03" db="EMBL/GenBank/DDBJ databases">
        <authorList>
            <person name="Martin C."/>
        </authorList>
    </citation>
    <scope>NUCLEOTIDE SEQUENCE</scope>
</reference>
<dbReference type="InterPro" id="IPR050783">
    <property type="entry name" value="Oxylipin_biosynth_metab"/>
</dbReference>
<sequence length="658" mass="73740">MFNRTLAVLIGVLVGVFILIGGVILGLFVSGILRGTGFLTNEMNATTSAPTTTTATPTDPSKWWLETPPKDAIALALYQQHIQSNNIISSYSQDEVPSNPAVCGDPRLAARTFNCTNNRARTIDGTCNDLDNPGVGSRSTRFNRNVPLNETAAENETLQATPNPRLVSEKLLQRKEFIPAPSINLFVAAWIQFMIHDWFDHGTNDKTRNIRVKVSEDDPLGNSENEIIVDRTRKNDCNTSKSTDTMFQNDVTHWWDASQMYGSDANRNKEIRSFKDGKLILAENGRLPLEPSSGLPITGFNKNWWVGLTLMHVVWTKEHNAVCDMLLGNHPDWSDEQLFSTARLIISATIARIHTLEWTSAILANRVVKLALKSNWYGVSLIESTNGNKAVADYLAGLYPMLSQGIPGAIGNPKDTRGVPFALSEEFVAVYRLHPLVPDNIEIRRHTNGTLASRYNLPEVMFNKSEEVLDNNDIRDVLFTFGNAYSGAMKLHNYPNFLRNLQMPEGGPSIDLGMIDLVRDRERGIARYNKFRRLMNLPPVKTFEELNPDPAIVAALKEVYDNDIDMVDLLVGGLAESDVPDGFGFSDTIFRIFAVAARRRLETDRFFTDDYTEEFYTKEGLEWVDKTFFGDVLARHYPELAPHLANSDNAFAPWGNTF</sequence>
<keyword evidence="6" id="KW-0925">Oxylipin biosynthesis</keyword>
<dbReference type="Gene3D" id="1.10.640.10">
    <property type="entry name" value="Haem peroxidase domain superfamily, animal type"/>
    <property type="match status" value="1"/>
</dbReference>
<dbReference type="GO" id="GO:0006633">
    <property type="term" value="P:fatty acid biosynthetic process"/>
    <property type="evidence" value="ECO:0007669"/>
    <property type="project" value="UniProtKB-KW"/>
</dbReference>
<accession>A0A8S4NHD8</accession>
<keyword evidence="17" id="KW-1185">Reference proteome</keyword>
<keyword evidence="2" id="KW-0444">Lipid biosynthesis</keyword>
<comment type="caution">
    <text evidence="16">The sequence shown here is derived from an EMBL/GenBank/DDBJ whole genome shotgun (WGS) entry which is preliminary data.</text>
</comment>
<dbReference type="GO" id="GO:0016702">
    <property type="term" value="F:oxidoreductase activity, acting on single donors with incorporation of molecular oxygen, incorporation of two atoms of oxygen"/>
    <property type="evidence" value="ECO:0007669"/>
    <property type="project" value="TreeGrafter"/>
</dbReference>
<evidence type="ECO:0000256" key="9">
    <source>
        <dbReference type="ARBA" id="ARBA00022964"/>
    </source>
</evidence>
<dbReference type="PROSITE" id="PS50292">
    <property type="entry name" value="PEROXIDASE_3"/>
    <property type="match status" value="1"/>
</dbReference>
<dbReference type="GO" id="GO:0020037">
    <property type="term" value="F:heme binding"/>
    <property type="evidence" value="ECO:0007669"/>
    <property type="project" value="InterPro"/>
</dbReference>
<feature type="transmembrane region" description="Helical" evidence="15">
    <location>
        <begin position="6"/>
        <end position="33"/>
    </location>
</feature>
<dbReference type="CDD" id="cd09818">
    <property type="entry name" value="PIOX_like"/>
    <property type="match status" value="1"/>
</dbReference>
<dbReference type="InterPro" id="IPR034815">
    <property type="entry name" value="A_dioxygenase"/>
</dbReference>
<dbReference type="PRINTS" id="PR00457">
    <property type="entry name" value="ANPEROXIDASE"/>
</dbReference>
<dbReference type="Pfam" id="PF03098">
    <property type="entry name" value="An_peroxidase"/>
    <property type="match status" value="1"/>
</dbReference>
<keyword evidence="8" id="KW-0276">Fatty acid metabolism</keyword>
<keyword evidence="3" id="KW-0575">Peroxidase</keyword>
<organism evidence="16 17">
    <name type="scientific">Owenia fusiformis</name>
    <name type="common">Polychaete worm</name>
    <dbReference type="NCBI Taxonomy" id="6347"/>
    <lineage>
        <taxon>Eukaryota</taxon>
        <taxon>Metazoa</taxon>
        <taxon>Spiralia</taxon>
        <taxon>Lophotrochozoa</taxon>
        <taxon>Annelida</taxon>
        <taxon>Polychaeta</taxon>
        <taxon>Sedentaria</taxon>
        <taxon>Canalipalpata</taxon>
        <taxon>Sabellida</taxon>
        <taxon>Oweniida</taxon>
        <taxon>Oweniidae</taxon>
        <taxon>Owenia</taxon>
    </lineage>
</organism>
<keyword evidence="15" id="KW-0472">Membrane</keyword>
<gene>
    <name evidence="16" type="ORF">OFUS_LOCUS7303</name>
</gene>
<comment type="cofactor">
    <cofactor evidence="1">
        <name>Ca(2+)</name>
        <dbReference type="ChEBI" id="CHEBI:29108"/>
    </cofactor>
</comment>
<keyword evidence="11 14" id="KW-0408">Iron</keyword>
<evidence type="ECO:0000256" key="12">
    <source>
        <dbReference type="ARBA" id="ARBA00023098"/>
    </source>
</evidence>
<dbReference type="InterPro" id="IPR019791">
    <property type="entry name" value="Haem_peroxidase_animal"/>
</dbReference>
<keyword evidence="10" id="KW-0560">Oxidoreductase</keyword>
<keyword evidence="5 14" id="KW-0479">Metal-binding</keyword>
<dbReference type="AlphaFoldDB" id="A0A8S4NHD8"/>
<keyword evidence="13" id="KW-0275">Fatty acid biosynthesis</keyword>
<evidence type="ECO:0000256" key="10">
    <source>
        <dbReference type="ARBA" id="ARBA00023002"/>
    </source>
</evidence>
<evidence type="ECO:0000256" key="3">
    <source>
        <dbReference type="ARBA" id="ARBA00022559"/>
    </source>
</evidence>
<proteinExistence type="predicted"/>
<evidence type="ECO:0000256" key="8">
    <source>
        <dbReference type="ARBA" id="ARBA00022832"/>
    </source>
</evidence>
<dbReference type="GO" id="GO:0004601">
    <property type="term" value="F:peroxidase activity"/>
    <property type="evidence" value="ECO:0007669"/>
    <property type="project" value="UniProtKB-KW"/>
</dbReference>
<dbReference type="PANTHER" id="PTHR11903">
    <property type="entry name" value="PROSTAGLANDIN G/H SYNTHASE"/>
    <property type="match status" value="1"/>
</dbReference>
<dbReference type="OrthoDB" id="823504at2759"/>
<evidence type="ECO:0000256" key="11">
    <source>
        <dbReference type="ARBA" id="ARBA00023004"/>
    </source>
</evidence>
<keyword evidence="15" id="KW-1133">Transmembrane helix</keyword>
<evidence type="ECO:0000313" key="16">
    <source>
        <dbReference type="EMBL" id="CAH1780638.1"/>
    </source>
</evidence>
<dbReference type="SUPFAM" id="SSF48113">
    <property type="entry name" value="Heme-dependent peroxidases"/>
    <property type="match status" value="1"/>
</dbReference>
<dbReference type="InterPro" id="IPR010255">
    <property type="entry name" value="Haem_peroxidase_sf"/>
</dbReference>
<keyword evidence="9" id="KW-0223">Dioxygenase</keyword>
<evidence type="ECO:0000256" key="1">
    <source>
        <dbReference type="ARBA" id="ARBA00001913"/>
    </source>
</evidence>
<protein>
    <recommendedName>
        <fullName evidence="18">Peroxidase</fullName>
    </recommendedName>
</protein>
<dbReference type="InterPro" id="IPR037120">
    <property type="entry name" value="Haem_peroxidase_sf_animal"/>
</dbReference>
<evidence type="ECO:0000256" key="15">
    <source>
        <dbReference type="SAM" id="Phobius"/>
    </source>
</evidence>
<evidence type="ECO:0008006" key="18">
    <source>
        <dbReference type="Google" id="ProtNLM"/>
    </source>
</evidence>
<keyword evidence="15" id="KW-0812">Transmembrane</keyword>
<evidence type="ECO:0000256" key="6">
    <source>
        <dbReference type="ARBA" id="ARBA00022767"/>
    </source>
</evidence>
<name>A0A8S4NHD8_OWEFU</name>
<dbReference type="GO" id="GO:0006979">
    <property type="term" value="P:response to oxidative stress"/>
    <property type="evidence" value="ECO:0007669"/>
    <property type="project" value="InterPro"/>
</dbReference>
<dbReference type="GO" id="GO:0046872">
    <property type="term" value="F:metal ion binding"/>
    <property type="evidence" value="ECO:0007669"/>
    <property type="project" value="UniProtKB-KW"/>
</dbReference>
<evidence type="ECO:0000256" key="4">
    <source>
        <dbReference type="ARBA" id="ARBA00022617"/>
    </source>
</evidence>
<evidence type="ECO:0000256" key="5">
    <source>
        <dbReference type="ARBA" id="ARBA00022723"/>
    </source>
</evidence>
<evidence type="ECO:0000256" key="2">
    <source>
        <dbReference type="ARBA" id="ARBA00022516"/>
    </source>
</evidence>
<evidence type="ECO:0000256" key="7">
    <source>
        <dbReference type="ARBA" id="ARBA00022821"/>
    </source>
</evidence>
<evidence type="ECO:0000256" key="13">
    <source>
        <dbReference type="ARBA" id="ARBA00023160"/>
    </source>
</evidence>